<dbReference type="SUPFAM" id="SSF55811">
    <property type="entry name" value="Nudix"/>
    <property type="match status" value="1"/>
</dbReference>
<comment type="caution">
    <text evidence="4">The sequence shown here is derived from an EMBL/GenBank/DDBJ whole genome shotgun (WGS) entry which is preliminary data.</text>
</comment>
<dbReference type="PROSITE" id="PS51462">
    <property type="entry name" value="NUDIX"/>
    <property type="match status" value="1"/>
</dbReference>
<dbReference type="Gene3D" id="3.90.79.10">
    <property type="entry name" value="Nucleoside Triphosphate Pyrophosphohydrolase"/>
    <property type="match status" value="1"/>
</dbReference>
<evidence type="ECO:0000313" key="5">
    <source>
        <dbReference type="Proteomes" id="UP000660110"/>
    </source>
</evidence>
<dbReference type="PRINTS" id="PR00502">
    <property type="entry name" value="NUDIXFAMILY"/>
</dbReference>
<gene>
    <name evidence="4" type="ORF">GCM10010954_23300</name>
</gene>
<proteinExistence type="predicted"/>
<dbReference type="GO" id="GO:0016787">
    <property type="term" value="F:hydrolase activity"/>
    <property type="evidence" value="ECO:0007669"/>
    <property type="project" value="UniProtKB-KW"/>
</dbReference>
<reference evidence="4" key="2">
    <citation type="submission" date="2020-09" db="EMBL/GenBank/DDBJ databases">
        <authorList>
            <person name="Sun Q."/>
            <person name="Zhou Y."/>
        </authorList>
    </citation>
    <scope>NUCLEOTIDE SEQUENCE</scope>
    <source>
        <strain evidence="4">CGMCC 1.12153</strain>
    </source>
</reference>
<keyword evidence="2" id="KW-0378">Hydrolase</keyword>
<dbReference type="EMBL" id="BMEL01000003">
    <property type="protein sequence ID" value="GGF23778.1"/>
    <property type="molecule type" value="Genomic_DNA"/>
</dbReference>
<dbReference type="AlphaFoldDB" id="A0A917B4V1"/>
<comment type="cofactor">
    <cofactor evidence="1">
        <name>Mg(2+)</name>
        <dbReference type="ChEBI" id="CHEBI:18420"/>
    </cofactor>
</comment>
<feature type="domain" description="Nudix hydrolase" evidence="3">
    <location>
        <begin position="18"/>
        <end position="150"/>
    </location>
</feature>
<evidence type="ECO:0000256" key="2">
    <source>
        <dbReference type="ARBA" id="ARBA00022801"/>
    </source>
</evidence>
<dbReference type="InterPro" id="IPR015797">
    <property type="entry name" value="NUDIX_hydrolase-like_dom_sf"/>
</dbReference>
<sequence length="151" mass="17405">MGLIDYISDLRKVVGTKTLIVTGAVVIIVKEKDQILLQNRNDGTWGLPGGLQELGESLEETGRREVGEETGLIVRDLKLLQIFSGEKYYFELDHGDQFYSVTAVYVTDDFEGELQNNEREGREIRFFNKHKLPDNLADEYRDYLNSWEEIN</sequence>
<dbReference type="CDD" id="cd04677">
    <property type="entry name" value="NUDIX_Hydrolase"/>
    <property type="match status" value="1"/>
</dbReference>
<name>A0A917B4V1_HALAA</name>
<organism evidence="4 5">
    <name type="scientific">Halobacillus andaensis</name>
    <dbReference type="NCBI Taxonomy" id="1176239"/>
    <lineage>
        <taxon>Bacteria</taxon>
        <taxon>Bacillati</taxon>
        <taxon>Bacillota</taxon>
        <taxon>Bacilli</taxon>
        <taxon>Bacillales</taxon>
        <taxon>Bacillaceae</taxon>
        <taxon>Halobacillus</taxon>
    </lineage>
</organism>
<evidence type="ECO:0000313" key="4">
    <source>
        <dbReference type="EMBL" id="GGF23778.1"/>
    </source>
</evidence>
<reference evidence="4" key="1">
    <citation type="journal article" date="2014" name="Int. J. Syst. Evol. Microbiol.">
        <title>Complete genome sequence of Corynebacterium casei LMG S-19264T (=DSM 44701T), isolated from a smear-ripened cheese.</title>
        <authorList>
            <consortium name="US DOE Joint Genome Institute (JGI-PGF)"/>
            <person name="Walter F."/>
            <person name="Albersmeier A."/>
            <person name="Kalinowski J."/>
            <person name="Ruckert C."/>
        </authorList>
    </citation>
    <scope>NUCLEOTIDE SEQUENCE</scope>
    <source>
        <strain evidence="4">CGMCC 1.12153</strain>
    </source>
</reference>
<accession>A0A917B4V1</accession>
<dbReference type="InterPro" id="IPR000086">
    <property type="entry name" value="NUDIX_hydrolase_dom"/>
</dbReference>
<dbReference type="PANTHER" id="PTHR43046:SF2">
    <property type="entry name" value="8-OXO-DGTP DIPHOSPHATASE-RELATED"/>
    <property type="match status" value="1"/>
</dbReference>
<dbReference type="Proteomes" id="UP000660110">
    <property type="component" value="Unassembled WGS sequence"/>
</dbReference>
<dbReference type="PANTHER" id="PTHR43046">
    <property type="entry name" value="GDP-MANNOSE MANNOSYL HYDROLASE"/>
    <property type="match status" value="1"/>
</dbReference>
<dbReference type="InterPro" id="IPR020476">
    <property type="entry name" value="Nudix_hydrolase"/>
</dbReference>
<dbReference type="Pfam" id="PF00293">
    <property type="entry name" value="NUDIX"/>
    <property type="match status" value="1"/>
</dbReference>
<protein>
    <submittedName>
        <fullName evidence="4">DNA mismatch repair protein MutT</fullName>
    </submittedName>
</protein>
<dbReference type="RefSeq" id="WP_308808313.1">
    <property type="nucleotide sequence ID" value="NZ_BMEL01000003.1"/>
</dbReference>
<evidence type="ECO:0000259" key="3">
    <source>
        <dbReference type="PROSITE" id="PS51462"/>
    </source>
</evidence>
<evidence type="ECO:0000256" key="1">
    <source>
        <dbReference type="ARBA" id="ARBA00001946"/>
    </source>
</evidence>
<keyword evidence="5" id="KW-1185">Reference proteome</keyword>